<dbReference type="Pfam" id="PF00561">
    <property type="entry name" value="Abhydrolase_1"/>
    <property type="match status" value="1"/>
</dbReference>
<keyword evidence="3 6" id="KW-0378">Hydrolase</keyword>
<evidence type="ECO:0000256" key="2">
    <source>
        <dbReference type="ARBA" id="ARBA00022729"/>
    </source>
</evidence>
<name>A0ABW1J2J8_9PSEU</name>
<dbReference type="InterPro" id="IPR029058">
    <property type="entry name" value="AB_hydrolase_fold"/>
</dbReference>
<evidence type="ECO:0000256" key="3">
    <source>
        <dbReference type="ARBA" id="ARBA00022801"/>
    </source>
</evidence>
<feature type="domain" description="AB hydrolase-1" evidence="5">
    <location>
        <begin position="140"/>
        <end position="498"/>
    </location>
</feature>
<protein>
    <submittedName>
        <fullName evidence="6">Alpha/beta hydrolase</fullName>
    </submittedName>
</protein>
<feature type="signal peptide" evidence="4">
    <location>
        <begin position="1"/>
        <end position="23"/>
    </location>
</feature>
<organism evidence="6 7">
    <name type="scientific">Pseudonocardia hispaniensis</name>
    <dbReference type="NCBI Taxonomy" id="904933"/>
    <lineage>
        <taxon>Bacteria</taxon>
        <taxon>Bacillati</taxon>
        <taxon>Actinomycetota</taxon>
        <taxon>Actinomycetes</taxon>
        <taxon>Pseudonocardiales</taxon>
        <taxon>Pseudonocardiaceae</taxon>
        <taxon>Pseudonocardia</taxon>
    </lineage>
</organism>
<reference evidence="7" key="1">
    <citation type="journal article" date="2019" name="Int. J. Syst. Evol. Microbiol.">
        <title>The Global Catalogue of Microorganisms (GCM) 10K type strain sequencing project: providing services to taxonomists for standard genome sequencing and annotation.</title>
        <authorList>
            <consortium name="The Broad Institute Genomics Platform"/>
            <consortium name="The Broad Institute Genome Sequencing Center for Infectious Disease"/>
            <person name="Wu L."/>
            <person name="Ma J."/>
        </authorList>
    </citation>
    <scope>NUCLEOTIDE SEQUENCE [LARGE SCALE GENOMIC DNA]</scope>
    <source>
        <strain evidence="7">CCM 8391</strain>
    </source>
</reference>
<dbReference type="PANTHER" id="PTHR43248">
    <property type="entry name" value="2-SUCCINYL-6-HYDROXY-2,4-CYCLOHEXADIENE-1-CARBOXYLATE SYNTHASE"/>
    <property type="match status" value="1"/>
</dbReference>
<dbReference type="InterPro" id="IPR000073">
    <property type="entry name" value="AB_hydrolase_1"/>
</dbReference>
<evidence type="ECO:0000256" key="1">
    <source>
        <dbReference type="ARBA" id="ARBA00010088"/>
    </source>
</evidence>
<feature type="chain" id="PRO_5045535695" evidence="4">
    <location>
        <begin position="24"/>
        <end position="527"/>
    </location>
</feature>
<proteinExistence type="inferred from homology"/>
<dbReference type="Gene3D" id="3.40.50.1820">
    <property type="entry name" value="alpha/beta hydrolase"/>
    <property type="match status" value="1"/>
</dbReference>
<comment type="caution">
    <text evidence="6">The sequence shown here is derived from an EMBL/GenBank/DDBJ whole genome shotgun (WGS) entry which is preliminary data.</text>
</comment>
<dbReference type="SUPFAM" id="SSF53474">
    <property type="entry name" value="alpha/beta-Hydrolases"/>
    <property type="match status" value="1"/>
</dbReference>
<evidence type="ECO:0000256" key="4">
    <source>
        <dbReference type="SAM" id="SignalP"/>
    </source>
</evidence>
<keyword evidence="2 4" id="KW-0732">Signal</keyword>
<sequence>MSRRRLRFVVLTLAACATVFATACTVAAPGSPSPVAATAPDAALQPFYDQKLAWGPCAPYATTDEERTAFANPRFDCARLEVPLDYARPEGRRAGIAVLRQKALDQNARIGSLVTNPGGPGASGMSTLTSIISGGAGDGSLARRFDLIGFDPRGVGASTPKIDCLTDAEQDAEREKTFADPSPAGVAAADADSKMYAQRCAERVGTDVLANLGTRDVVRDMDILRAALGDAKLTYLGYSYGTRIGATYAEEFPDRVRAMVLDGALDPEQSTIDRIVDQNAGFQGAFDAFAAWCAQQTTPCPLGQDPKQATTVFQALVRPLIDKPIPAGAGRVLSFSDAQTGVSQALYTPIVYPALSAGIAGLATGNGEILLRLADFYYDRAPNGRYSNTIEAFTVISCVDEERITDRAQIAELNRRSDEVAPFRSTGRGPVNSLDPCAFWPVPPSSKPHVPKVSGLPPTLVISVTGDPATPYQAGVELAKALDGRLLTVEGTQHTVALQGNRCTDNAVTSYLVDGTLPAAGLTCRVD</sequence>
<dbReference type="EMBL" id="JBHSQW010000025">
    <property type="protein sequence ID" value="MFC5994926.1"/>
    <property type="molecule type" value="Genomic_DNA"/>
</dbReference>
<dbReference type="PROSITE" id="PS51257">
    <property type="entry name" value="PROKAR_LIPOPROTEIN"/>
    <property type="match status" value="1"/>
</dbReference>
<evidence type="ECO:0000259" key="5">
    <source>
        <dbReference type="Pfam" id="PF00561"/>
    </source>
</evidence>
<comment type="similarity">
    <text evidence="1">Belongs to the peptidase S33 family.</text>
</comment>
<accession>A0ABW1J2J8</accession>
<dbReference type="RefSeq" id="WP_379584940.1">
    <property type="nucleotide sequence ID" value="NZ_JBHSQW010000025.1"/>
</dbReference>
<gene>
    <name evidence="6" type="ORF">ACFQE5_11965</name>
</gene>
<dbReference type="Proteomes" id="UP001596302">
    <property type="component" value="Unassembled WGS sequence"/>
</dbReference>
<dbReference type="GO" id="GO:0016787">
    <property type="term" value="F:hydrolase activity"/>
    <property type="evidence" value="ECO:0007669"/>
    <property type="project" value="UniProtKB-KW"/>
</dbReference>
<dbReference type="InterPro" id="IPR051601">
    <property type="entry name" value="Serine_prot/Carboxylest_S33"/>
</dbReference>
<keyword evidence="7" id="KW-1185">Reference proteome</keyword>
<evidence type="ECO:0000313" key="6">
    <source>
        <dbReference type="EMBL" id="MFC5994926.1"/>
    </source>
</evidence>
<dbReference type="PANTHER" id="PTHR43248:SF29">
    <property type="entry name" value="TRIPEPTIDYL AMINOPEPTIDASE"/>
    <property type="match status" value="1"/>
</dbReference>
<evidence type="ECO:0000313" key="7">
    <source>
        <dbReference type="Proteomes" id="UP001596302"/>
    </source>
</evidence>